<sequence>MDVGAVDCADVAVLEGARVVEGREVAVVLTGCGLLGPGFAGGSCCAGWVPSASSRPMSRAQTPRAVPAAAVCLRRRRMRAPRWAMPSAVISKGGP</sequence>
<dbReference type="EMBL" id="JACJID010000005">
    <property type="protein sequence ID" value="MBA8929747.1"/>
    <property type="molecule type" value="Genomic_DNA"/>
</dbReference>
<comment type="caution">
    <text evidence="1">The sequence shown here is derived from an EMBL/GenBank/DDBJ whole genome shotgun (WGS) entry which is preliminary data.</text>
</comment>
<reference evidence="1 2" key="1">
    <citation type="submission" date="2020-08" db="EMBL/GenBank/DDBJ databases">
        <title>Genomic Encyclopedia of Archaeal and Bacterial Type Strains, Phase II (KMG-II): from individual species to whole genera.</title>
        <authorList>
            <person name="Goeker M."/>
        </authorList>
    </citation>
    <scope>NUCLEOTIDE SEQUENCE [LARGE SCALE GENOMIC DNA]</scope>
    <source>
        <strain evidence="1 2">DSM 43850</strain>
    </source>
</reference>
<dbReference type="RefSeq" id="WP_025361621.1">
    <property type="nucleotide sequence ID" value="NZ_BAAABQ010000089.1"/>
</dbReference>
<organism evidence="1 2">
    <name type="scientific">Kutzneria viridogrisea</name>
    <dbReference type="NCBI Taxonomy" id="47990"/>
    <lineage>
        <taxon>Bacteria</taxon>
        <taxon>Bacillati</taxon>
        <taxon>Actinomycetota</taxon>
        <taxon>Actinomycetes</taxon>
        <taxon>Pseudonocardiales</taxon>
        <taxon>Pseudonocardiaceae</taxon>
        <taxon>Kutzneria</taxon>
    </lineage>
</organism>
<name>A0ABR6BS73_9PSEU</name>
<evidence type="ECO:0000313" key="1">
    <source>
        <dbReference type="EMBL" id="MBA8929747.1"/>
    </source>
</evidence>
<dbReference type="Proteomes" id="UP000517916">
    <property type="component" value="Unassembled WGS sequence"/>
</dbReference>
<proteinExistence type="predicted"/>
<accession>A0ABR6BS73</accession>
<keyword evidence="2" id="KW-1185">Reference proteome</keyword>
<gene>
    <name evidence="1" type="ORF">BC739_006965</name>
</gene>
<evidence type="ECO:0000313" key="2">
    <source>
        <dbReference type="Proteomes" id="UP000517916"/>
    </source>
</evidence>
<protein>
    <submittedName>
        <fullName evidence="1">Uncharacterized protein</fullName>
    </submittedName>
</protein>